<keyword evidence="2" id="KW-1185">Reference proteome</keyword>
<evidence type="ECO:0000313" key="1">
    <source>
        <dbReference type="EMBL" id="ONI42584.1"/>
    </source>
</evidence>
<proteinExistence type="predicted"/>
<comment type="caution">
    <text evidence="1">The sequence shown here is derived from an EMBL/GenBank/DDBJ whole genome shotgun (WGS) entry which is preliminary data.</text>
</comment>
<name>A0ACC8XGP8_9FIRM</name>
<dbReference type="Proteomes" id="UP000188605">
    <property type="component" value="Unassembled WGS sequence"/>
</dbReference>
<organism evidence="1 2">
    <name type="scientific">Candidatus Epulonipiscium fishelsonii</name>
    <dbReference type="NCBI Taxonomy" id="77094"/>
    <lineage>
        <taxon>Bacteria</taxon>
        <taxon>Bacillati</taxon>
        <taxon>Bacillota</taxon>
        <taxon>Clostridia</taxon>
        <taxon>Lachnospirales</taxon>
        <taxon>Lachnospiraceae</taxon>
        <taxon>Candidatus Epulonipiscium</taxon>
    </lineage>
</organism>
<reference evidence="1" key="1">
    <citation type="submission" date="2016-08" db="EMBL/GenBank/DDBJ databases">
        <authorList>
            <person name="Ngugi D.K."/>
            <person name="Miyake S."/>
            <person name="Stingl U."/>
        </authorList>
    </citation>
    <scope>NUCLEOTIDE SEQUENCE</scope>
    <source>
        <strain evidence="1">SCG-B11WGA-EpuloA1</strain>
    </source>
</reference>
<gene>
    <name evidence="1" type="ORF">AN396_14085</name>
</gene>
<sequence length="641" mass="75023">MQIMNKRQLNILKMLVEKNEYVSTKYIANNFEVSERTVRYDLDSIEYTLRKLGIDLVRVPKNGNKIVYKDELGRRTLLVQIEILQANIFSQDERIVNLALILLLESTTINDLANQLDLSKNTIVQDIKKVKSYLKTFNLWIEAKPYQGTQIQGNEEDIRYAFVDFYRKCNTEKLKIIRTFEENRVTIENLIRSVEISMGVRYSKSSFEELSTIILYCLHRIRKGNYIEYPAEHLDIATRKVMFKVLQDSFKNINLYEEFINQEICYLIKWFKSAKVVNNFKTQTIKCENEIDLIAMRILKDFESYLGISFTQDIEIMNSVITHFNIAVYRLKNNFSITNPLASEIRYEIGIIYKITQEILRKYENQLDVIFPDSEIAYMAMHFGAIFESMSHKIFLTKTVIICNSGFSTSRLLNVRLKSALPNLNILETFGIDEFENTHYFNDIDFIITTIPFTHNKIKVIEVSPLLNNKDLEVIREFTFKKAYQKSSQYLVNRYQHNETFSIMDLIFKPNTQFSLEISDWREAIKEATKPLIKSNKVKKLYVMDIIHSIEKLGTYMVFVPEIAFVHAQAEHVNENSISLITLKNRVQFGDKNYVPVKVIVVLANKTENMNLIKLINILLKGDNVSKLKTAKEYSDLVEII</sequence>
<accession>A0ACC8XGP8</accession>
<protein>
    <submittedName>
        <fullName evidence="1">Uncharacterized protein</fullName>
    </submittedName>
</protein>
<dbReference type="EMBL" id="LJDB01000010">
    <property type="protein sequence ID" value="ONI42584.1"/>
    <property type="molecule type" value="Genomic_DNA"/>
</dbReference>
<evidence type="ECO:0000313" key="2">
    <source>
        <dbReference type="Proteomes" id="UP000188605"/>
    </source>
</evidence>